<evidence type="ECO:0000313" key="9">
    <source>
        <dbReference type="EMBL" id="OHA29144.1"/>
    </source>
</evidence>
<comment type="subcellular location">
    <subcellularLocation>
        <location evidence="1">Cell membrane</location>
        <topology evidence="1">Multi-pass membrane protein</topology>
    </subcellularLocation>
</comment>
<dbReference type="InterPro" id="IPR020846">
    <property type="entry name" value="MFS_dom"/>
</dbReference>
<dbReference type="Gene3D" id="1.20.1250.20">
    <property type="entry name" value="MFS general substrate transporter like domains"/>
    <property type="match status" value="2"/>
</dbReference>
<feature type="transmembrane region" description="Helical" evidence="7">
    <location>
        <begin position="431"/>
        <end position="449"/>
    </location>
</feature>
<dbReference type="STRING" id="1802315.A3F51_00825"/>
<evidence type="ECO:0000256" key="1">
    <source>
        <dbReference type="ARBA" id="ARBA00004651"/>
    </source>
</evidence>
<feature type="transmembrane region" description="Helical" evidence="7">
    <location>
        <begin position="161"/>
        <end position="185"/>
    </location>
</feature>
<feature type="domain" description="Major facilitator superfamily (MFS) profile" evidence="8">
    <location>
        <begin position="74"/>
        <end position="453"/>
    </location>
</feature>
<evidence type="ECO:0000256" key="2">
    <source>
        <dbReference type="ARBA" id="ARBA00022448"/>
    </source>
</evidence>
<gene>
    <name evidence="9" type="ORF">A3F51_00825</name>
</gene>
<feature type="transmembrane region" description="Helical" evidence="7">
    <location>
        <begin position="274"/>
        <end position="298"/>
    </location>
</feature>
<feature type="transmembrane region" description="Helical" evidence="7">
    <location>
        <begin position="74"/>
        <end position="95"/>
    </location>
</feature>
<evidence type="ECO:0000259" key="8">
    <source>
        <dbReference type="PROSITE" id="PS50850"/>
    </source>
</evidence>
<dbReference type="InterPro" id="IPR050171">
    <property type="entry name" value="MFS_Transporters"/>
</dbReference>
<evidence type="ECO:0000256" key="5">
    <source>
        <dbReference type="ARBA" id="ARBA00022989"/>
    </source>
</evidence>
<evidence type="ECO:0000256" key="7">
    <source>
        <dbReference type="SAM" id="Phobius"/>
    </source>
</evidence>
<dbReference type="Pfam" id="PF07690">
    <property type="entry name" value="MFS_1"/>
    <property type="match status" value="1"/>
</dbReference>
<keyword evidence="5 7" id="KW-1133">Transmembrane helix</keyword>
<dbReference type="AlphaFoldDB" id="A0A1G2MZ76"/>
<sequence length="453" mass="50793">MNDNLTYIDDSRKESIAFRYVGEDTLWSREGSEHRNLSAGKYPCTRIHISESYATANRVIIIQNMSNTVTRSHAIYTIAVIGFIYTLHMVLPMYSNSSFLSLFADENTLGIIYMLSAAVGILGYLIAPSIIRRFGNYATTVCLICVQIVLFYFLITSTSATTIATVFILQSAVIALIGLGLDIFLENYTDSRNVGSVRGLYTTTLNASWLIGPLLGSMLINGAENYRDTYVAALAMLFPLLYLIHKNFPRFKDPNYTHLSPWHLIRHISSDKNWVKLFFANVILQTFYAWMVVYSPIYLNKTIGFGWEEIAVILTIMLIPFPLIQYPLGKLADKRYGEKEIMAIGFAVMGLATIALAFIDIKSLMFWAFALFMTRVGAAAAEIMIETYFFKTVSAKDSAVLGSFRVTRPVAYFIAPLITGVGLLFTSHEYLFVIIGIVSLIGLYPALTIRDTK</sequence>
<feature type="transmembrane region" description="Helical" evidence="7">
    <location>
        <begin position="310"/>
        <end position="329"/>
    </location>
</feature>
<keyword evidence="6 7" id="KW-0472">Membrane</keyword>
<name>A0A1G2MZ76_9BACT</name>
<evidence type="ECO:0000256" key="4">
    <source>
        <dbReference type="ARBA" id="ARBA00022692"/>
    </source>
</evidence>
<proteinExistence type="predicted"/>
<feature type="transmembrane region" description="Helical" evidence="7">
    <location>
        <begin position="134"/>
        <end position="155"/>
    </location>
</feature>
<feature type="transmembrane region" description="Helical" evidence="7">
    <location>
        <begin position="226"/>
        <end position="244"/>
    </location>
</feature>
<dbReference type="PANTHER" id="PTHR23517">
    <property type="entry name" value="RESISTANCE PROTEIN MDTM, PUTATIVE-RELATED-RELATED"/>
    <property type="match status" value="1"/>
</dbReference>
<keyword evidence="2" id="KW-0813">Transport</keyword>
<feature type="transmembrane region" description="Helical" evidence="7">
    <location>
        <begin position="365"/>
        <end position="385"/>
    </location>
</feature>
<keyword evidence="3" id="KW-1003">Cell membrane</keyword>
<dbReference type="PANTHER" id="PTHR23517:SF3">
    <property type="entry name" value="INTEGRAL MEMBRANE TRANSPORT PROTEIN"/>
    <property type="match status" value="1"/>
</dbReference>
<dbReference type="GO" id="GO:0005886">
    <property type="term" value="C:plasma membrane"/>
    <property type="evidence" value="ECO:0007669"/>
    <property type="project" value="UniProtKB-SubCell"/>
</dbReference>
<feature type="transmembrane region" description="Helical" evidence="7">
    <location>
        <begin position="341"/>
        <end position="359"/>
    </location>
</feature>
<feature type="transmembrane region" description="Helical" evidence="7">
    <location>
        <begin position="406"/>
        <end position="425"/>
    </location>
</feature>
<organism evidence="9 10">
    <name type="scientific">Candidatus Taylorbacteria bacterium RIFCSPHIGHO2_12_FULL_45_16</name>
    <dbReference type="NCBI Taxonomy" id="1802315"/>
    <lineage>
        <taxon>Bacteria</taxon>
        <taxon>Candidatus Tayloriibacteriota</taxon>
    </lineage>
</organism>
<accession>A0A1G2MZ76</accession>
<feature type="transmembrane region" description="Helical" evidence="7">
    <location>
        <begin position="107"/>
        <end position="127"/>
    </location>
</feature>
<keyword evidence="4 7" id="KW-0812">Transmembrane</keyword>
<dbReference type="InterPro" id="IPR011701">
    <property type="entry name" value="MFS"/>
</dbReference>
<reference evidence="9 10" key="1">
    <citation type="journal article" date="2016" name="Nat. Commun.">
        <title>Thousands of microbial genomes shed light on interconnected biogeochemical processes in an aquifer system.</title>
        <authorList>
            <person name="Anantharaman K."/>
            <person name="Brown C.T."/>
            <person name="Hug L.A."/>
            <person name="Sharon I."/>
            <person name="Castelle C.J."/>
            <person name="Probst A.J."/>
            <person name="Thomas B.C."/>
            <person name="Singh A."/>
            <person name="Wilkins M.J."/>
            <person name="Karaoz U."/>
            <person name="Brodie E.L."/>
            <person name="Williams K.H."/>
            <person name="Hubbard S.S."/>
            <person name="Banfield J.F."/>
        </authorList>
    </citation>
    <scope>NUCLEOTIDE SEQUENCE [LARGE SCALE GENOMIC DNA]</scope>
</reference>
<dbReference type="PROSITE" id="PS50850">
    <property type="entry name" value="MFS"/>
    <property type="match status" value="1"/>
</dbReference>
<dbReference type="Proteomes" id="UP000178089">
    <property type="component" value="Unassembled WGS sequence"/>
</dbReference>
<dbReference type="SUPFAM" id="SSF103473">
    <property type="entry name" value="MFS general substrate transporter"/>
    <property type="match status" value="1"/>
</dbReference>
<evidence type="ECO:0000256" key="6">
    <source>
        <dbReference type="ARBA" id="ARBA00023136"/>
    </source>
</evidence>
<dbReference type="EMBL" id="MHRT01000005">
    <property type="protein sequence ID" value="OHA29144.1"/>
    <property type="molecule type" value="Genomic_DNA"/>
</dbReference>
<evidence type="ECO:0000256" key="3">
    <source>
        <dbReference type="ARBA" id="ARBA00022475"/>
    </source>
</evidence>
<protein>
    <recommendedName>
        <fullName evidence="8">Major facilitator superfamily (MFS) profile domain-containing protein</fullName>
    </recommendedName>
</protein>
<feature type="transmembrane region" description="Helical" evidence="7">
    <location>
        <begin position="197"/>
        <end position="220"/>
    </location>
</feature>
<evidence type="ECO:0000313" key="10">
    <source>
        <dbReference type="Proteomes" id="UP000178089"/>
    </source>
</evidence>
<dbReference type="GO" id="GO:0022857">
    <property type="term" value="F:transmembrane transporter activity"/>
    <property type="evidence" value="ECO:0007669"/>
    <property type="project" value="InterPro"/>
</dbReference>
<comment type="caution">
    <text evidence="9">The sequence shown here is derived from an EMBL/GenBank/DDBJ whole genome shotgun (WGS) entry which is preliminary data.</text>
</comment>
<dbReference type="InterPro" id="IPR036259">
    <property type="entry name" value="MFS_trans_sf"/>
</dbReference>